<accession>A0A1F6DC02</accession>
<evidence type="ECO:0000313" key="1">
    <source>
        <dbReference type="EMBL" id="OGG58946.1"/>
    </source>
</evidence>
<reference evidence="1 2" key="1">
    <citation type="journal article" date="2016" name="Nat. Commun.">
        <title>Thousands of microbial genomes shed light on interconnected biogeochemical processes in an aquifer system.</title>
        <authorList>
            <person name="Anantharaman K."/>
            <person name="Brown C.T."/>
            <person name="Hug L.A."/>
            <person name="Sharon I."/>
            <person name="Castelle C.J."/>
            <person name="Probst A.J."/>
            <person name="Thomas B.C."/>
            <person name="Singh A."/>
            <person name="Wilkins M.J."/>
            <person name="Karaoz U."/>
            <person name="Brodie E.L."/>
            <person name="Williams K.H."/>
            <person name="Hubbard S.S."/>
            <person name="Banfield J.F."/>
        </authorList>
    </citation>
    <scope>NUCLEOTIDE SEQUENCE [LARGE SCALE GENOMIC DNA]</scope>
</reference>
<proteinExistence type="predicted"/>
<comment type="caution">
    <text evidence="1">The sequence shown here is derived from an EMBL/GenBank/DDBJ whole genome shotgun (WGS) entry which is preliminary data.</text>
</comment>
<protein>
    <recommendedName>
        <fullName evidence="3">CopG family transcriptional regulator</fullName>
    </recommendedName>
</protein>
<gene>
    <name evidence="1" type="ORF">A3C89_03610</name>
</gene>
<evidence type="ECO:0000313" key="2">
    <source>
        <dbReference type="Proteomes" id="UP000178794"/>
    </source>
</evidence>
<organism evidence="1 2">
    <name type="scientific">Candidatus Kaiserbacteria bacterium RIFCSPHIGHO2_02_FULL_50_50</name>
    <dbReference type="NCBI Taxonomy" id="1798492"/>
    <lineage>
        <taxon>Bacteria</taxon>
        <taxon>Candidatus Kaiseribacteriota</taxon>
    </lineage>
</organism>
<name>A0A1F6DC02_9BACT</name>
<dbReference type="EMBL" id="MFLF01000021">
    <property type="protein sequence ID" value="OGG58946.1"/>
    <property type="molecule type" value="Genomic_DNA"/>
</dbReference>
<evidence type="ECO:0008006" key="3">
    <source>
        <dbReference type="Google" id="ProtNLM"/>
    </source>
</evidence>
<dbReference type="AlphaFoldDB" id="A0A1F6DC02"/>
<dbReference type="Proteomes" id="UP000178794">
    <property type="component" value="Unassembled WGS sequence"/>
</dbReference>
<sequence length="74" mass="8043">MTTISVPLSASLEQMLHHLVSTGYAANKADAVRRALIKAAEDEAVERVLRAQREIDEGKGLRGDLRMLAAQLDA</sequence>